<evidence type="ECO:0000256" key="8">
    <source>
        <dbReference type="SAM" id="MobiDB-lite"/>
    </source>
</evidence>
<dbReference type="OrthoDB" id="10264412at2759"/>
<reference evidence="11 12" key="1">
    <citation type="journal article" date="2011" name="PLoS Pathog.">
        <title>Endophytic Life Strategies Decoded by Genome and Transcriptome Analyses of the Mutualistic Root Symbiont Piriformospora indica.</title>
        <authorList>
            <person name="Zuccaro A."/>
            <person name="Lahrmann U."/>
            <person name="Guldener U."/>
            <person name="Langen G."/>
            <person name="Pfiffi S."/>
            <person name="Biedenkopf D."/>
            <person name="Wong P."/>
            <person name="Samans B."/>
            <person name="Grimm C."/>
            <person name="Basiewicz M."/>
            <person name="Murat C."/>
            <person name="Martin F."/>
            <person name="Kogel K.H."/>
        </authorList>
    </citation>
    <scope>NUCLEOTIDE SEQUENCE [LARGE SCALE GENOMIC DNA]</scope>
    <source>
        <strain evidence="11 12">DSM 11827</strain>
    </source>
</reference>
<dbReference type="GO" id="GO:0005524">
    <property type="term" value="F:ATP binding"/>
    <property type="evidence" value="ECO:0007669"/>
    <property type="project" value="UniProtKB-KW"/>
</dbReference>
<keyword evidence="4" id="KW-0067">ATP-binding</keyword>
<dbReference type="InterPro" id="IPR002300">
    <property type="entry name" value="aa-tRNA-synth_Ia"/>
</dbReference>
<dbReference type="NCBIfam" id="TIGR00392">
    <property type="entry name" value="ileS"/>
    <property type="match status" value="1"/>
</dbReference>
<dbReference type="AlphaFoldDB" id="G4TP47"/>
<dbReference type="EMBL" id="CAFZ01000201">
    <property type="protein sequence ID" value="CCA73090.1"/>
    <property type="molecule type" value="Genomic_DNA"/>
</dbReference>
<evidence type="ECO:0000256" key="2">
    <source>
        <dbReference type="ARBA" id="ARBA00022598"/>
    </source>
</evidence>
<proteinExistence type="inferred from homology"/>
<evidence type="ECO:0000313" key="12">
    <source>
        <dbReference type="Proteomes" id="UP000007148"/>
    </source>
</evidence>
<dbReference type="PRINTS" id="PR00984">
    <property type="entry name" value="TRNASYNTHILE"/>
</dbReference>
<dbReference type="EC" id="6.1.1.5" evidence="1"/>
<evidence type="ECO:0000256" key="4">
    <source>
        <dbReference type="ARBA" id="ARBA00022840"/>
    </source>
</evidence>
<dbReference type="Pfam" id="PF08264">
    <property type="entry name" value="Anticodon_1"/>
    <property type="match status" value="1"/>
</dbReference>
<dbReference type="InterPro" id="IPR002301">
    <property type="entry name" value="Ile-tRNA-ligase"/>
</dbReference>
<keyword evidence="12" id="KW-1185">Reference proteome</keyword>
<dbReference type="InParanoid" id="G4TP47"/>
<evidence type="ECO:0000256" key="5">
    <source>
        <dbReference type="ARBA" id="ARBA00022917"/>
    </source>
</evidence>
<dbReference type="InterPro" id="IPR009008">
    <property type="entry name" value="Val/Leu/Ile-tRNA-synth_edit"/>
</dbReference>
<dbReference type="InterPro" id="IPR014729">
    <property type="entry name" value="Rossmann-like_a/b/a_fold"/>
</dbReference>
<feature type="region of interest" description="Disordered" evidence="8">
    <location>
        <begin position="1"/>
        <end position="30"/>
    </location>
</feature>
<evidence type="ECO:0000256" key="1">
    <source>
        <dbReference type="ARBA" id="ARBA00013165"/>
    </source>
</evidence>
<dbReference type="GO" id="GO:0000049">
    <property type="term" value="F:tRNA binding"/>
    <property type="evidence" value="ECO:0007669"/>
    <property type="project" value="InterPro"/>
</dbReference>
<dbReference type="Gene3D" id="3.40.50.620">
    <property type="entry name" value="HUPs"/>
    <property type="match status" value="2"/>
</dbReference>
<evidence type="ECO:0000313" key="11">
    <source>
        <dbReference type="EMBL" id="CCA73090.1"/>
    </source>
</evidence>
<dbReference type="InterPro" id="IPR050081">
    <property type="entry name" value="Ile-tRNA_ligase"/>
</dbReference>
<dbReference type="eggNOG" id="KOG0433">
    <property type="taxonomic scope" value="Eukaryota"/>
</dbReference>
<evidence type="ECO:0000256" key="3">
    <source>
        <dbReference type="ARBA" id="ARBA00022741"/>
    </source>
</evidence>
<name>G4TP47_SERID</name>
<dbReference type="Gene3D" id="1.10.730.20">
    <property type="match status" value="1"/>
</dbReference>
<dbReference type="STRING" id="1109443.G4TP47"/>
<dbReference type="OMA" id="HCWRCKT"/>
<dbReference type="GO" id="GO:0004822">
    <property type="term" value="F:isoleucine-tRNA ligase activity"/>
    <property type="evidence" value="ECO:0007669"/>
    <property type="project" value="UniProtKB-EC"/>
</dbReference>
<dbReference type="HOGENOM" id="CLU_001493_7_0_1"/>
<keyword evidence="2 11" id="KW-0436">Ligase</keyword>
<evidence type="ECO:0000256" key="7">
    <source>
        <dbReference type="ARBA" id="ARBA00032665"/>
    </source>
</evidence>
<dbReference type="InterPro" id="IPR023585">
    <property type="entry name" value="Ile-tRNA-ligase_type1"/>
</dbReference>
<dbReference type="GO" id="GO:0032543">
    <property type="term" value="P:mitochondrial translation"/>
    <property type="evidence" value="ECO:0007669"/>
    <property type="project" value="TreeGrafter"/>
</dbReference>
<dbReference type="Gene3D" id="1.10.10.830">
    <property type="entry name" value="Ile-tRNA synthetase CP2 domain-like"/>
    <property type="match status" value="1"/>
</dbReference>
<dbReference type="CDD" id="cd07960">
    <property type="entry name" value="Anticodon_Ia_Ile_BEm"/>
    <property type="match status" value="1"/>
</dbReference>
<dbReference type="HAMAP" id="MF_02002">
    <property type="entry name" value="Ile_tRNA_synth_type1"/>
    <property type="match status" value="1"/>
</dbReference>
<dbReference type="FunCoup" id="G4TP47">
    <property type="interactions" value="433"/>
</dbReference>
<feature type="domain" description="Methionyl/Valyl/Leucyl/Isoleucyl-tRNA synthetase anticodon-binding" evidence="10">
    <location>
        <begin position="747"/>
        <end position="901"/>
    </location>
</feature>
<dbReference type="GO" id="GO:0002161">
    <property type="term" value="F:aminoacyl-tRNA deacylase activity"/>
    <property type="evidence" value="ECO:0007669"/>
    <property type="project" value="InterPro"/>
</dbReference>
<dbReference type="SUPFAM" id="SSF47323">
    <property type="entry name" value="Anticodon-binding domain of a subclass of class I aminoacyl-tRNA synthetases"/>
    <property type="match status" value="1"/>
</dbReference>
<evidence type="ECO:0000259" key="10">
    <source>
        <dbReference type="Pfam" id="PF08264"/>
    </source>
</evidence>
<dbReference type="PANTHER" id="PTHR42765:SF1">
    <property type="entry name" value="ISOLEUCINE--TRNA LIGASE, MITOCHONDRIAL"/>
    <property type="match status" value="1"/>
</dbReference>
<dbReference type="SUPFAM" id="SSF52374">
    <property type="entry name" value="Nucleotidylyl transferase"/>
    <property type="match status" value="1"/>
</dbReference>
<feature type="domain" description="Aminoacyl-tRNA synthetase class Ia" evidence="9">
    <location>
        <begin position="66"/>
        <end position="705"/>
    </location>
</feature>
<dbReference type="InterPro" id="IPR013155">
    <property type="entry name" value="M/V/L/I-tRNA-synth_anticd-bd"/>
</dbReference>
<dbReference type="GO" id="GO:0006428">
    <property type="term" value="P:isoleucyl-tRNA aminoacylation"/>
    <property type="evidence" value="ECO:0007669"/>
    <property type="project" value="InterPro"/>
</dbReference>
<dbReference type="InterPro" id="IPR009080">
    <property type="entry name" value="tRNAsynth_Ia_anticodon-bd"/>
</dbReference>
<gene>
    <name evidence="11" type="ORF">PIIN_07044</name>
</gene>
<keyword evidence="6" id="KW-0030">Aminoacyl-tRNA synthetase</keyword>
<dbReference type="GO" id="GO:0005739">
    <property type="term" value="C:mitochondrion"/>
    <property type="evidence" value="ECO:0007669"/>
    <property type="project" value="TreeGrafter"/>
</dbReference>
<keyword evidence="5" id="KW-0648">Protein biosynthesis</keyword>
<keyword evidence="3" id="KW-0547">Nucleotide-binding</keyword>
<comment type="caution">
    <text evidence="11">The sequence shown here is derived from an EMBL/GenBank/DDBJ whole genome shotgun (WGS) entry which is preliminary data.</text>
</comment>
<accession>G4TP47</accession>
<evidence type="ECO:0000256" key="6">
    <source>
        <dbReference type="ARBA" id="ARBA00023146"/>
    </source>
</evidence>
<sequence length="998" mass="112171">MDNNENKSSKARRNEKSRAKHREDLNTEKNSADKAFASTLLLPKTSFPIWSEPSVSRETFHERTTEQLYKWQSENLPGPPFVLHDGPPYANGNLHTGHALNKILKDVILRYNILRGRKVNYVPGWDCHGLPVENKALEALKAEPNTLPPTVVRSAAKETAEAALAVQRDEMMQFGLVGDWSETGTYRTMDPAFESRQLRIFQSMVKHGIIYREFRPVHWSPSSQTALAEAELQYEMHTSTSAYVAFSVDSASLSTELKNAVGSKELKLLIWTTTPWTLPTNMAISMHPQFEYALITKVGSETEIVAIASSRLESVSKLLGPHAVVGILKGTAFSGVRYKPLFYDGPEPPLTRPVVTSEDVLDDAGTGLVHMAPSHGHEDYQALLTRGLLHDNPLINIVDATGRYTTATVDACGEKVGQRLVGLEVLYKGNKEVLSILEEMNQGGTRLLAVEKHRHRYAYDWRTKKPLIIRATAQWFANLDGVKERALQSLDGVEFYPPNSKRRLQAFVQERSEWCISRQRTWGVPIPALHILETGDAILTEETLDHILKILEEKGTSYWWEGPVEEFIPNSLSPKYPPGSLIKGTDTMDVWFDSGTSWSMMDQKRADVYLEGSDQHRGWFQSSLLTAIASSEQKDAPEAPFKNLITHGFVLDEKGRKMSKSLGNVISPITVITGGPNLQKEPAYGTDVLRLWAVSMQYSGDVAMSTVALKQAAEILRKLRMTARYLLGSLRDATFVGPAPQNLSLLDRFVLHELWKLENDARKAYDTFAFHEVVSSLSHFVNTTLSSLYFDTSKDVLYADATASSARTAILYVLSSTLQTLTPIIAPFVPYLAEEIHQAGENQEFSCFTSGWRISDEEWRDEKAYADLSSLLQVRKVVLELLEKARSEKKIRSSLEADIVIILPDNTQETPLAELLYSQVELLSKLFIVSEVTIENDQAPIFDRDWAYCELLSLPGTEEYMRLCIKPARLLKCPRCWSYTREETDRVCVRCESALNSA</sequence>
<dbReference type="Pfam" id="PF00133">
    <property type="entry name" value="tRNA-synt_1"/>
    <property type="match status" value="1"/>
</dbReference>
<organism evidence="11 12">
    <name type="scientific">Serendipita indica (strain DSM 11827)</name>
    <name type="common">Root endophyte fungus</name>
    <name type="synonym">Piriformospora indica</name>
    <dbReference type="NCBI Taxonomy" id="1109443"/>
    <lineage>
        <taxon>Eukaryota</taxon>
        <taxon>Fungi</taxon>
        <taxon>Dikarya</taxon>
        <taxon>Basidiomycota</taxon>
        <taxon>Agaricomycotina</taxon>
        <taxon>Agaricomycetes</taxon>
        <taxon>Sebacinales</taxon>
        <taxon>Serendipitaceae</taxon>
        <taxon>Serendipita</taxon>
    </lineage>
</organism>
<protein>
    <recommendedName>
        <fullName evidence="1">isoleucine--tRNA ligase</fullName>
        <ecNumber evidence="1">6.1.1.5</ecNumber>
    </recommendedName>
    <alternativeName>
        <fullName evidence="7">Isoleucyl-tRNA synthetase</fullName>
    </alternativeName>
</protein>
<dbReference type="Proteomes" id="UP000007148">
    <property type="component" value="Unassembled WGS sequence"/>
</dbReference>
<dbReference type="SUPFAM" id="SSF50677">
    <property type="entry name" value="ValRS/IleRS/LeuRS editing domain"/>
    <property type="match status" value="1"/>
</dbReference>
<evidence type="ECO:0000259" key="9">
    <source>
        <dbReference type="Pfam" id="PF00133"/>
    </source>
</evidence>
<dbReference type="PANTHER" id="PTHR42765">
    <property type="entry name" value="SOLEUCYL-TRNA SYNTHETASE"/>
    <property type="match status" value="1"/>
</dbReference>
<dbReference type="InterPro" id="IPR033708">
    <property type="entry name" value="Anticodon_Ile_BEm"/>
</dbReference>